<feature type="transmembrane region" description="Helical" evidence="1">
    <location>
        <begin position="21"/>
        <end position="44"/>
    </location>
</feature>
<evidence type="ECO:0000256" key="1">
    <source>
        <dbReference type="SAM" id="Phobius"/>
    </source>
</evidence>
<keyword evidence="1" id="KW-0812">Transmembrane</keyword>
<dbReference type="AlphaFoldDB" id="A0A2I0WV67"/>
<gene>
    <name evidence="2" type="ORF">MA16_Dca000904</name>
</gene>
<sequence>MLERKESKSYKWAFFRKKERLTYRFPSSATWSGCSISGIVPRIFLFTLTDGEFESWPVAV</sequence>
<protein>
    <submittedName>
        <fullName evidence="2">Uncharacterized protein</fullName>
    </submittedName>
</protein>
<keyword evidence="3" id="KW-1185">Reference proteome</keyword>
<dbReference type="Proteomes" id="UP000233837">
    <property type="component" value="Unassembled WGS sequence"/>
</dbReference>
<reference evidence="2 3" key="1">
    <citation type="journal article" date="2016" name="Sci. Rep.">
        <title>The Dendrobium catenatum Lindl. genome sequence provides insights into polysaccharide synthase, floral development and adaptive evolution.</title>
        <authorList>
            <person name="Zhang G.Q."/>
            <person name="Xu Q."/>
            <person name="Bian C."/>
            <person name="Tsai W.C."/>
            <person name="Yeh C.M."/>
            <person name="Liu K.W."/>
            <person name="Yoshida K."/>
            <person name="Zhang L.S."/>
            <person name="Chang S.B."/>
            <person name="Chen F."/>
            <person name="Shi Y."/>
            <person name="Su Y.Y."/>
            <person name="Zhang Y.Q."/>
            <person name="Chen L.J."/>
            <person name="Yin Y."/>
            <person name="Lin M."/>
            <person name="Huang H."/>
            <person name="Deng H."/>
            <person name="Wang Z.W."/>
            <person name="Zhu S.L."/>
            <person name="Zhao X."/>
            <person name="Deng C."/>
            <person name="Niu S.C."/>
            <person name="Huang J."/>
            <person name="Wang M."/>
            <person name="Liu G.H."/>
            <person name="Yang H.J."/>
            <person name="Xiao X.J."/>
            <person name="Hsiao Y.Y."/>
            <person name="Wu W.L."/>
            <person name="Chen Y.Y."/>
            <person name="Mitsuda N."/>
            <person name="Ohme-Takagi M."/>
            <person name="Luo Y.B."/>
            <person name="Van de Peer Y."/>
            <person name="Liu Z.J."/>
        </authorList>
    </citation>
    <scope>NUCLEOTIDE SEQUENCE [LARGE SCALE GENOMIC DNA]</scope>
    <source>
        <tissue evidence="2">The whole plant</tissue>
    </source>
</reference>
<keyword evidence="1" id="KW-1133">Transmembrane helix</keyword>
<name>A0A2I0WV67_9ASPA</name>
<accession>A0A2I0WV67</accession>
<evidence type="ECO:0000313" key="2">
    <source>
        <dbReference type="EMBL" id="PKU79558.1"/>
    </source>
</evidence>
<evidence type="ECO:0000313" key="3">
    <source>
        <dbReference type="Proteomes" id="UP000233837"/>
    </source>
</evidence>
<dbReference type="EMBL" id="KZ502442">
    <property type="protein sequence ID" value="PKU79558.1"/>
    <property type="molecule type" value="Genomic_DNA"/>
</dbReference>
<organism evidence="2 3">
    <name type="scientific">Dendrobium catenatum</name>
    <dbReference type="NCBI Taxonomy" id="906689"/>
    <lineage>
        <taxon>Eukaryota</taxon>
        <taxon>Viridiplantae</taxon>
        <taxon>Streptophyta</taxon>
        <taxon>Embryophyta</taxon>
        <taxon>Tracheophyta</taxon>
        <taxon>Spermatophyta</taxon>
        <taxon>Magnoliopsida</taxon>
        <taxon>Liliopsida</taxon>
        <taxon>Asparagales</taxon>
        <taxon>Orchidaceae</taxon>
        <taxon>Epidendroideae</taxon>
        <taxon>Malaxideae</taxon>
        <taxon>Dendrobiinae</taxon>
        <taxon>Dendrobium</taxon>
    </lineage>
</organism>
<reference evidence="2 3" key="2">
    <citation type="journal article" date="2017" name="Nature">
        <title>The Apostasia genome and the evolution of orchids.</title>
        <authorList>
            <person name="Zhang G.Q."/>
            <person name="Liu K.W."/>
            <person name="Li Z."/>
            <person name="Lohaus R."/>
            <person name="Hsiao Y.Y."/>
            <person name="Niu S.C."/>
            <person name="Wang J.Y."/>
            <person name="Lin Y.C."/>
            <person name="Xu Q."/>
            <person name="Chen L.J."/>
            <person name="Yoshida K."/>
            <person name="Fujiwara S."/>
            <person name="Wang Z.W."/>
            <person name="Zhang Y.Q."/>
            <person name="Mitsuda N."/>
            <person name="Wang M."/>
            <person name="Liu G.H."/>
            <person name="Pecoraro L."/>
            <person name="Huang H.X."/>
            <person name="Xiao X.J."/>
            <person name="Lin M."/>
            <person name="Wu X.Y."/>
            <person name="Wu W.L."/>
            <person name="Chen Y.Y."/>
            <person name="Chang S.B."/>
            <person name="Sakamoto S."/>
            <person name="Ohme-Takagi M."/>
            <person name="Yagi M."/>
            <person name="Zeng S.J."/>
            <person name="Shen C.Y."/>
            <person name="Yeh C.M."/>
            <person name="Luo Y.B."/>
            <person name="Tsai W.C."/>
            <person name="Van de Peer Y."/>
            <person name="Liu Z.J."/>
        </authorList>
    </citation>
    <scope>NUCLEOTIDE SEQUENCE [LARGE SCALE GENOMIC DNA]</scope>
    <source>
        <tissue evidence="2">The whole plant</tissue>
    </source>
</reference>
<keyword evidence="1" id="KW-0472">Membrane</keyword>
<proteinExistence type="predicted"/>